<protein>
    <submittedName>
        <fullName evidence="2">Uncharacterized protein</fullName>
    </submittedName>
</protein>
<name>Q2IVI6_RHOP2</name>
<dbReference type="AlphaFoldDB" id="Q2IVI6"/>
<proteinExistence type="predicted"/>
<feature type="signal peptide" evidence="1">
    <location>
        <begin position="1"/>
        <end position="21"/>
    </location>
</feature>
<dbReference type="KEGG" id="rpb:RPB_3073"/>
<dbReference type="OrthoDB" id="8481167at2"/>
<feature type="chain" id="PRO_5004209970" evidence="1">
    <location>
        <begin position="22"/>
        <end position="167"/>
    </location>
</feature>
<organism evidence="2 3">
    <name type="scientific">Rhodopseudomonas palustris (strain HaA2)</name>
    <dbReference type="NCBI Taxonomy" id="316058"/>
    <lineage>
        <taxon>Bacteria</taxon>
        <taxon>Pseudomonadati</taxon>
        <taxon>Pseudomonadota</taxon>
        <taxon>Alphaproteobacteria</taxon>
        <taxon>Hyphomicrobiales</taxon>
        <taxon>Nitrobacteraceae</taxon>
        <taxon>Rhodopseudomonas</taxon>
    </lineage>
</organism>
<dbReference type="HOGENOM" id="CLU_1593280_0_0_5"/>
<evidence type="ECO:0000256" key="1">
    <source>
        <dbReference type="SAM" id="SignalP"/>
    </source>
</evidence>
<keyword evidence="3" id="KW-1185">Reference proteome</keyword>
<sequence length="167" mass="17797">MKTAAAVLGSLIAAVMMLSFAAVPAWSQYAERTVQKIGPFTIDSINENGRFDRCAATLKGKVGMLRIAQNLAQKYSVSVPPTPGLKGPIAMTISFDFTRKKSYPGTTNGIRSWAVIDMAGFQSALKIKNNILISTGLKSFAWPIGNTSMESVMNGLDSCVARASGNT</sequence>
<evidence type="ECO:0000313" key="2">
    <source>
        <dbReference type="EMBL" id="ABD07774.1"/>
    </source>
</evidence>
<accession>Q2IVI6</accession>
<keyword evidence="1" id="KW-0732">Signal</keyword>
<dbReference type="EMBL" id="CP000250">
    <property type="protein sequence ID" value="ABD07774.1"/>
    <property type="molecule type" value="Genomic_DNA"/>
</dbReference>
<dbReference type="RefSeq" id="WP_011441958.1">
    <property type="nucleotide sequence ID" value="NC_007778.1"/>
</dbReference>
<reference evidence="2 3" key="1">
    <citation type="submission" date="2006-01" db="EMBL/GenBank/DDBJ databases">
        <title>Complete sequence of Rhodopseudomonas palustris HaA2.</title>
        <authorList>
            <consortium name="US DOE Joint Genome Institute"/>
            <person name="Copeland A."/>
            <person name="Lucas S."/>
            <person name="Lapidus A."/>
            <person name="Barry K."/>
            <person name="Detter J.C."/>
            <person name="Glavina T."/>
            <person name="Hammon N."/>
            <person name="Israni S."/>
            <person name="Pitluck S."/>
            <person name="Chain P."/>
            <person name="Malfatti S."/>
            <person name="Shin M."/>
            <person name="Vergez L."/>
            <person name="Schmutz J."/>
            <person name="Larimer F."/>
            <person name="Land M."/>
            <person name="Hauser L."/>
            <person name="Pelletier D.A."/>
            <person name="Kyrpides N."/>
            <person name="Anderson I."/>
            <person name="Oda Y."/>
            <person name="Harwood C.S."/>
            <person name="Richardson P."/>
        </authorList>
    </citation>
    <scope>NUCLEOTIDE SEQUENCE [LARGE SCALE GENOMIC DNA]</scope>
    <source>
        <strain evidence="2 3">HaA2</strain>
    </source>
</reference>
<gene>
    <name evidence="2" type="ordered locus">RPB_3073</name>
</gene>
<dbReference type="Proteomes" id="UP000008809">
    <property type="component" value="Chromosome"/>
</dbReference>
<evidence type="ECO:0000313" key="3">
    <source>
        <dbReference type="Proteomes" id="UP000008809"/>
    </source>
</evidence>
<dbReference type="STRING" id="316058.RPB_3073"/>